<evidence type="ECO:0000256" key="1">
    <source>
        <dbReference type="ARBA" id="ARBA00005417"/>
    </source>
</evidence>
<comment type="caution">
    <text evidence="7">The sequence shown here is derived from an EMBL/GenBank/DDBJ whole genome shotgun (WGS) entry which is preliminary data.</text>
</comment>
<feature type="domain" description="ABC transporter" evidence="6">
    <location>
        <begin position="2"/>
        <end position="224"/>
    </location>
</feature>
<evidence type="ECO:0000256" key="3">
    <source>
        <dbReference type="ARBA" id="ARBA00022458"/>
    </source>
</evidence>
<dbReference type="Pfam" id="PF00005">
    <property type="entry name" value="ABC_tran"/>
    <property type="match status" value="1"/>
</dbReference>
<dbReference type="AlphaFoldDB" id="A0A4V2F7A6"/>
<dbReference type="Gene3D" id="3.40.50.300">
    <property type="entry name" value="P-loop containing nucleotide triphosphate hydrolases"/>
    <property type="match status" value="1"/>
</dbReference>
<dbReference type="EMBL" id="SGXE01000001">
    <property type="protein sequence ID" value="RZS99149.1"/>
    <property type="molecule type" value="Genomic_DNA"/>
</dbReference>
<dbReference type="Proteomes" id="UP000292262">
    <property type="component" value="Unassembled WGS sequence"/>
</dbReference>
<keyword evidence="3" id="KW-0536">Nodulation</keyword>
<dbReference type="InterPro" id="IPR027417">
    <property type="entry name" value="P-loop_NTPase"/>
</dbReference>
<dbReference type="GO" id="GO:0005524">
    <property type="term" value="F:ATP binding"/>
    <property type="evidence" value="ECO:0007669"/>
    <property type="project" value="UniProtKB-KW"/>
</dbReference>
<name>A0A4V2F7A6_9FLAO</name>
<evidence type="ECO:0000256" key="4">
    <source>
        <dbReference type="ARBA" id="ARBA00022741"/>
    </source>
</evidence>
<gene>
    <name evidence="7" type="ORF">EV197_0357</name>
</gene>
<evidence type="ECO:0000256" key="5">
    <source>
        <dbReference type="ARBA" id="ARBA00022840"/>
    </source>
</evidence>
<sequence>MIKISSLHKRFKNSQVLKGVNLNIEKSSIHVIYGKNGAGKSTLLNCVCGLIKQDLGKIEFQNIDKNRLGIVLGNHMLINKLTAKEYLRLVCELKKIDKDLYVKKIDYFFKKLAFGDECNTLIEDLSKGTKAKLNLTASVIHQPELLVLDEPFAGLDLNSLDQTLDIIKEQSNNGCTVILSTHRTDFLSSIMDKLSILKDGKIDRTYDSTFFAGMQEDSISDFLKKQI</sequence>
<protein>
    <submittedName>
        <fullName evidence="7">ABC-2 type transport system ATP-binding protein</fullName>
    </submittedName>
</protein>
<evidence type="ECO:0000313" key="8">
    <source>
        <dbReference type="Proteomes" id="UP000292262"/>
    </source>
</evidence>
<dbReference type="GO" id="GO:0016887">
    <property type="term" value="F:ATP hydrolysis activity"/>
    <property type="evidence" value="ECO:0007669"/>
    <property type="project" value="InterPro"/>
</dbReference>
<evidence type="ECO:0000259" key="6">
    <source>
        <dbReference type="PROSITE" id="PS50893"/>
    </source>
</evidence>
<keyword evidence="2" id="KW-0813">Transport</keyword>
<dbReference type="OrthoDB" id="9801987at2"/>
<comment type="similarity">
    <text evidence="1">Belongs to the ABC transporter superfamily.</text>
</comment>
<accession>A0A4V2F7A6</accession>
<dbReference type="RefSeq" id="WP_130285009.1">
    <property type="nucleotide sequence ID" value="NZ_SGXE01000001.1"/>
</dbReference>
<dbReference type="CDD" id="cd03230">
    <property type="entry name" value="ABC_DR_subfamily_A"/>
    <property type="match status" value="1"/>
</dbReference>
<evidence type="ECO:0000256" key="2">
    <source>
        <dbReference type="ARBA" id="ARBA00022448"/>
    </source>
</evidence>
<dbReference type="SUPFAM" id="SSF52540">
    <property type="entry name" value="P-loop containing nucleoside triphosphate hydrolases"/>
    <property type="match status" value="1"/>
</dbReference>
<reference evidence="7 8" key="1">
    <citation type="submission" date="2019-02" db="EMBL/GenBank/DDBJ databases">
        <title>Genomic Encyclopedia of Type Strains, Phase IV (KMG-IV): sequencing the most valuable type-strain genomes for metagenomic binning, comparative biology and taxonomic classification.</title>
        <authorList>
            <person name="Goeker M."/>
        </authorList>
    </citation>
    <scope>NUCLEOTIDE SEQUENCE [LARGE SCALE GENOMIC DNA]</scope>
    <source>
        <strain evidence="7 8">DSM 17196</strain>
    </source>
</reference>
<keyword evidence="4" id="KW-0547">Nucleotide-binding</keyword>
<evidence type="ECO:0000313" key="7">
    <source>
        <dbReference type="EMBL" id="RZS99149.1"/>
    </source>
</evidence>
<keyword evidence="8" id="KW-1185">Reference proteome</keyword>
<dbReference type="PROSITE" id="PS50893">
    <property type="entry name" value="ABC_TRANSPORTER_2"/>
    <property type="match status" value="1"/>
</dbReference>
<dbReference type="InterPro" id="IPR003593">
    <property type="entry name" value="AAA+_ATPase"/>
</dbReference>
<dbReference type="PANTHER" id="PTHR42711">
    <property type="entry name" value="ABC TRANSPORTER ATP-BINDING PROTEIN"/>
    <property type="match status" value="1"/>
</dbReference>
<organism evidence="7 8">
    <name type="scientific">Aquimarina brevivitae</name>
    <dbReference type="NCBI Taxonomy" id="323412"/>
    <lineage>
        <taxon>Bacteria</taxon>
        <taxon>Pseudomonadati</taxon>
        <taxon>Bacteroidota</taxon>
        <taxon>Flavobacteriia</taxon>
        <taxon>Flavobacteriales</taxon>
        <taxon>Flavobacteriaceae</taxon>
        <taxon>Aquimarina</taxon>
    </lineage>
</organism>
<dbReference type="SMART" id="SM00382">
    <property type="entry name" value="AAA"/>
    <property type="match status" value="1"/>
</dbReference>
<proteinExistence type="inferred from homology"/>
<dbReference type="InterPro" id="IPR050763">
    <property type="entry name" value="ABC_transporter_ATP-binding"/>
</dbReference>
<keyword evidence="5 7" id="KW-0067">ATP-binding</keyword>
<dbReference type="PANTHER" id="PTHR42711:SF5">
    <property type="entry name" value="ABC TRANSPORTER ATP-BINDING PROTEIN NATA"/>
    <property type="match status" value="1"/>
</dbReference>
<dbReference type="InterPro" id="IPR003439">
    <property type="entry name" value="ABC_transporter-like_ATP-bd"/>
</dbReference>